<comment type="caution">
    <text evidence="4">The sequence shown here is derived from an EMBL/GenBank/DDBJ whole genome shotgun (WGS) entry which is preliminary data.</text>
</comment>
<feature type="region of interest" description="Disordered" evidence="3">
    <location>
        <begin position="141"/>
        <end position="178"/>
    </location>
</feature>
<dbReference type="InterPro" id="IPR029047">
    <property type="entry name" value="HSP70_peptide-bd_sf"/>
</dbReference>
<dbReference type="InterPro" id="IPR029048">
    <property type="entry name" value="HSP70_C_sf"/>
</dbReference>
<dbReference type="SUPFAM" id="SSF100920">
    <property type="entry name" value="Heat shock protein 70kD (HSP70), peptide-binding domain"/>
    <property type="match status" value="1"/>
</dbReference>
<dbReference type="AlphaFoldDB" id="A0A9W6ZM13"/>
<dbReference type="PANTHER" id="PTHR45639:SF4">
    <property type="entry name" value="HSC70CB, ISOFORM G"/>
    <property type="match status" value="1"/>
</dbReference>
<organism evidence="4 5">
    <name type="scientific">Triparma retinervis</name>
    <dbReference type="NCBI Taxonomy" id="2557542"/>
    <lineage>
        <taxon>Eukaryota</taxon>
        <taxon>Sar</taxon>
        <taxon>Stramenopiles</taxon>
        <taxon>Ochrophyta</taxon>
        <taxon>Bolidophyceae</taxon>
        <taxon>Parmales</taxon>
        <taxon>Triparmaceae</taxon>
        <taxon>Triparma</taxon>
    </lineage>
</organism>
<keyword evidence="5" id="KW-1185">Reference proteome</keyword>
<evidence type="ECO:0000313" key="5">
    <source>
        <dbReference type="Proteomes" id="UP001165082"/>
    </source>
</evidence>
<keyword evidence="2" id="KW-0067">ATP-binding</keyword>
<dbReference type="GO" id="GO:0005524">
    <property type="term" value="F:ATP binding"/>
    <property type="evidence" value="ECO:0007669"/>
    <property type="project" value="UniProtKB-KW"/>
</dbReference>
<dbReference type="GO" id="GO:0005634">
    <property type="term" value="C:nucleus"/>
    <property type="evidence" value="ECO:0007669"/>
    <property type="project" value="TreeGrafter"/>
</dbReference>
<protein>
    <recommendedName>
        <fullName evidence="6">Heat shock protein 70</fullName>
    </recommendedName>
</protein>
<name>A0A9W6ZM13_9STRA</name>
<sequence>AVARGCALQSAILSPRFKVLPYEIIESAIHPVKISWEGGGAEADEGGEGGEAETENEVVMFDRGSNFGVTKRVTLKKTGEFIVKASYVGVDSSSTTLDPLNPTTIATFKIAGPANAEPCKIRVNVKQDVSGIITLSSAQAMEEIPQEEEEVKEAEKKEGEEGKEGEAPKEGEEVKEAPKKKYKKTLLNFSTDTFMRLSKSDMDSTVELEARMANADRVAAETAAMRNELESYLYSMRDKMIGELKDYAT</sequence>
<feature type="compositionally biased region" description="Basic and acidic residues" evidence="3">
    <location>
        <begin position="153"/>
        <end position="178"/>
    </location>
</feature>
<dbReference type="EMBL" id="BRXZ01004632">
    <property type="protein sequence ID" value="GMH52695.1"/>
    <property type="molecule type" value="Genomic_DNA"/>
</dbReference>
<dbReference type="Gene3D" id="1.20.1270.10">
    <property type="match status" value="1"/>
</dbReference>
<reference evidence="4" key="1">
    <citation type="submission" date="2022-07" db="EMBL/GenBank/DDBJ databases">
        <title>Genome analysis of Parmales, a sister group of diatoms, reveals the evolutionary specialization of diatoms from phago-mixotrophs to photoautotrophs.</title>
        <authorList>
            <person name="Ban H."/>
            <person name="Sato S."/>
            <person name="Yoshikawa S."/>
            <person name="Kazumasa Y."/>
            <person name="Nakamura Y."/>
            <person name="Ichinomiya M."/>
            <person name="Saitoh K."/>
            <person name="Sato N."/>
            <person name="Blanc-Mathieu R."/>
            <person name="Endo H."/>
            <person name="Kuwata A."/>
            <person name="Ogata H."/>
        </authorList>
    </citation>
    <scope>NUCLEOTIDE SEQUENCE</scope>
</reference>
<keyword evidence="1" id="KW-0547">Nucleotide-binding</keyword>
<dbReference type="OrthoDB" id="434160at2759"/>
<dbReference type="PANTHER" id="PTHR45639">
    <property type="entry name" value="HSC70CB, ISOFORM G-RELATED"/>
    <property type="match status" value="1"/>
</dbReference>
<evidence type="ECO:0000256" key="2">
    <source>
        <dbReference type="ARBA" id="ARBA00022840"/>
    </source>
</evidence>
<evidence type="ECO:0008006" key="6">
    <source>
        <dbReference type="Google" id="ProtNLM"/>
    </source>
</evidence>
<dbReference type="Gene3D" id="2.60.34.10">
    <property type="entry name" value="Substrate Binding Domain Of DNAk, Chain A, domain 1"/>
    <property type="match status" value="1"/>
</dbReference>
<evidence type="ECO:0000313" key="4">
    <source>
        <dbReference type="EMBL" id="GMH52695.1"/>
    </source>
</evidence>
<dbReference type="InterPro" id="IPR013126">
    <property type="entry name" value="Hsp_70_fam"/>
</dbReference>
<evidence type="ECO:0000256" key="3">
    <source>
        <dbReference type="SAM" id="MobiDB-lite"/>
    </source>
</evidence>
<feature type="non-terminal residue" evidence="4">
    <location>
        <position position="249"/>
    </location>
</feature>
<dbReference type="GO" id="GO:0005829">
    <property type="term" value="C:cytosol"/>
    <property type="evidence" value="ECO:0007669"/>
    <property type="project" value="TreeGrafter"/>
</dbReference>
<feature type="non-terminal residue" evidence="4">
    <location>
        <position position="1"/>
    </location>
</feature>
<gene>
    <name evidence="4" type="ORF">TrRE_jg8912</name>
</gene>
<dbReference type="Proteomes" id="UP001165082">
    <property type="component" value="Unassembled WGS sequence"/>
</dbReference>
<proteinExistence type="predicted"/>
<dbReference type="GO" id="GO:0140662">
    <property type="term" value="F:ATP-dependent protein folding chaperone"/>
    <property type="evidence" value="ECO:0007669"/>
    <property type="project" value="InterPro"/>
</dbReference>
<dbReference type="Pfam" id="PF00012">
    <property type="entry name" value="HSP70"/>
    <property type="match status" value="1"/>
</dbReference>
<accession>A0A9W6ZM13</accession>
<evidence type="ECO:0000256" key="1">
    <source>
        <dbReference type="ARBA" id="ARBA00022741"/>
    </source>
</evidence>
<dbReference type="SUPFAM" id="SSF100934">
    <property type="entry name" value="Heat shock protein 70kD (HSP70), C-terminal subdomain"/>
    <property type="match status" value="1"/>
</dbReference>